<reference evidence="4 5" key="1">
    <citation type="submission" date="2013-05" db="EMBL/GenBank/DDBJ databases">
        <title>Draft genome of the parasitic nematode Anyclostoma ceylanicum.</title>
        <authorList>
            <person name="Mitreva M."/>
        </authorList>
    </citation>
    <scope>NUCLEOTIDE SEQUENCE [LARGE SCALE GENOMIC DNA]</scope>
</reference>
<dbReference type="InterPro" id="IPR001060">
    <property type="entry name" value="FCH_dom"/>
</dbReference>
<feature type="region of interest" description="Disordered" evidence="2">
    <location>
        <begin position="1"/>
        <end position="25"/>
    </location>
</feature>
<dbReference type="Proteomes" id="UP000054495">
    <property type="component" value="Unassembled WGS sequence"/>
</dbReference>
<name>A0A0D6LT03_9BILA</name>
<dbReference type="Pfam" id="PF00611">
    <property type="entry name" value="FCH"/>
    <property type="match status" value="1"/>
</dbReference>
<keyword evidence="1" id="KW-0175">Coiled coil</keyword>
<dbReference type="EMBL" id="KE125002">
    <property type="protein sequence ID" value="EPB73181.1"/>
    <property type="molecule type" value="Genomic_DNA"/>
</dbReference>
<feature type="compositionally biased region" description="Basic and acidic residues" evidence="2">
    <location>
        <begin position="1"/>
        <end position="10"/>
    </location>
</feature>
<dbReference type="InterPro" id="IPR051627">
    <property type="entry name" value="SLIT-ROBO_RhoGAP"/>
</dbReference>
<accession>A0A0D6LT03</accession>
<evidence type="ECO:0000313" key="5">
    <source>
        <dbReference type="Proteomes" id="UP000054495"/>
    </source>
</evidence>
<evidence type="ECO:0000256" key="2">
    <source>
        <dbReference type="SAM" id="MobiDB-lite"/>
    </source>
</evidence>
<gene>
    <name evidence="4" type="ORF">ANCCEY_07737</name>
</gene>
<evidence type="ECO:0000313" key="4">
    <source>
        <dbReference type="EMBL" id="EPB73181.1"/>
    </source>
</evidence>
<evidence type="ECO:0000259" key="3">
    <source>
        <dbReference type="Pfam" id="PF00611"/>
    </source>
</evidence>
<dbReference type="InterPro" id="IPR027267">
    <property type="entry name" value="AH/BAR_dom_sf"/>
</dbReference>
<dbReference type="PANTHER" id="PTHR14166">
    <property type="entry name" value="SLIT-ROBO RHO GTPASE ACTIVATING PROTEIN"/>
    <property type="match status" value="1"/>
</dbReference>
<dbReference type="SUPFAM" id="SSF103657">
    <property type="entry name" value="BAR/IMD domain-like"/>
    <property type="match status" value="1"/>
</dbReference>
<dbReference type="AlphaFoldDB" id="A0A0D6LT03"/>
<proteinExistence type="predicted"/>
<organism evidence="4 5">
    <name type="scientific">Ancylostoma ceylanicum</name>
    <dbReference type="NCBI Taxonomy" id="53326"/>
    <lineage>
        <taxon>Eukaryota</taxon>
        <taxon>Metazoa</taxon>
        <taxon>Ecdysozoa</taxon>
        <taxon>Nematoda</taxon>
        <taxon>Chromadorea</taxon>
        <taxon>Rhabditida</taxon>
        <taxon>Rhabditina</taxon>
        <taxon>Rhabditomorpha</taxon>
        <taxon>Strongyloidea</taxon>
        <taxon>Ancylostomatidae</taxon>
        <taxon>Ancylostomatinae</taxon>
        <taxon>Ancylostoma</taxon>
    </lineage>
</organism>
<keyword evidence="5" id="KW-1185">Reference proteome</keyword>
<dbReference type="Gene3D" id="1.20.1270.60">
    <property type="entry name" value="Arfaptin homology (AH) domain/BAR domain"/>
    <property type="match status" value="1"/>
</dbReference>
<sequence>MRLEDRDCDMRASMASTNDTKKLSSAKQEKAIMHDFEVHVKEINCKKLMHKYTKDALENKAREIRAQLNEQIRCIGERTETQIAVLQEVDDFFRKRGEAEAEYSRQLEKLAKGIMQRHKAEKNSFDKRLADLGVINSRTVCLNHYNVTACRILSSAIT</sequence>
<protein>
    <recommendedName>
        <fullName evidence="3">FCH domain-containing protein</fullName>
    </recommendedName>
</protein>
<feature type="domain" description="FCH" evidence="3">
    <location>
        <begin position="72"/>
        <end position="121"/>
    </location>
</feature>
<evidence type="ECO:0000256" key="1">
    <source>
        <dbReference type="ARBA" id="ARBA00023054"/>
    </source>
</evidence>